<sequence>QIESGTTSGGSGIFPDFNSITQTGNYVTTCMALHRMSSMGWLTDFLY</sequence>
<proteinExistence type="predicted"/>
<gene>
    <name evidence="1" type="ORF">METZ01_LOCUS456009</name>
</gene>
<reference evidence="1" key="1">
    <citation type="submission" date="2018-05" db="EMBL/GenBank/DDBJ databases">
        <authorList>
            <person name="Lanie J.A."/>
            <person name="Ng W.-L."/>
            <person name="Kazmierczak K.M."/>
            <person name="Andrzejewski T.M."/>
            <person name="Davidsen T.M."/>
            <person name="Wayne K.J."/>
            <person name="Tettelin H."/>
            <person name="Glass J.I."/>
            <person name="Rusch D."/>
            <person name="Podicherti R."/>
            <person name="Tsui H.-C.T."/>
            <person name="Winkler M.E."/>
        </authorList>
    </citation>
    <scope>NUCLEOTIDE SEQUENCE</scope>
</reference>
<name>A0A383A7G8_9ZZZZ</name>
<dbReference type="AlphaFoldDB" id="A0A383A7G8"/>
<feature type="non-terminal residue" evidence="1">
    <location>
        <position position="47"/>
    </location>
</feature>
<dbReference type="EMBL" id="UINC01189459">
    <property type="protein sequence ID" value="SVE03155.1"/>
    <property type="molecule type" value="Genomic_DNA"/>
</dbReference>
<evidence type="ECO:0000313" key="1">
    <source>
        <dbReference type="EMBL" id="SVE03155.1"/>
    </source>
</evidence>
<organism evidence="1">
    <name type="scientific">marine metagenome</name>
    <dbReference type="NCBI Taxonomy" id="408172"/>
    <lineage>
        <taxon>unclassified sequences</taxon>
        <taxon>metagenomes</taxon>
        <taxon>ecological metagenomes</taxon>
    </lineage>
</organism>
<feature type="non-terminal residue" evidence="1">
    <location>
        <position position="1"/>
    </location>
</feature>
<protein>
    <submittedName>
        <fullName evidence="1">Uncharacterized protein</fullName>
    </submittedName>
</protein>
<accession>A0A383A7G8</accession>